<feature type="repeat" description="TPR" evidence="10">
    <location>
        <begin position="126"/>
        <end position="159"/>
    </location>
</feature>
<dbReference type="Gene3D" id="1.25.40.10">
    <property type="entry name" value="Tetratricopeptide repeat domain"/>
    <property type="match status" value="2"/>
</dbReference>
<sequence>MTAPSGAPSRAWRAAVSLGLAVLLAAPGCTKQGTIEGSTQVILYSASAAVGAIIGSTMGLRKSTPEREARWRAPEPPAPVLAAVRRLNAQVLERYERGSVDDAIPLAREALALLEDAVGRWHRLSAAAINTLAVLYSAKGDYARAEPLFKEAISIREFELGQGHPEVATSLAHLARVYSAKSDYTRATPLLARALEIREEALGREHPDVAASLDDIAELYVKKGDYARAEPLHGRALAIREKALGRDHLDVAVSLNNIAMLHHATGDDAAAERMLDRVLDIRERALDRWHPRVAESLNNLAMLRHARGDDAPAERMLDRALAIREKALGPDHPDVAESLNNLALLRHAKGDDAPAERMLDRALVIREEALGPDHPDVAASLGNLALLHHARGDYAPAERLFGRALAIREKALGPDHPDVAASLQNSAILRQAQGDTPGATRRMTLAAAIEERNAAVFLTIGADEQKRASMAALQRSTEAAVSLHVHFAPDDEAAKRLAVILIVRRKGRVLDAMAYGLAALRRRLSAEDRALLDALSRVSAELSALTWRGPEEPRADKPSPARARLDTYRARLSRLEARRRQLETEVSRRSPEVRAQLSPVPLAQVQAAVPEGAALVELFRYHPVNPGATSIKPQWSKPRYAAYVLRRDGEITWAELGEAERIEGAVHELRSALARPASDPRPPARALDALVMQPIRRLLGPTRRVLLSPDGALNLVPFGALVDEDGRYLVERYAFTYLPSGRDLVRLRAAAPSRQGAVVLAAPDYDAPPAPPQQPSDTGDPPSTIWHQRGRLHIATTQSAEAAPSSEAPGVVRFRPLASAAQEGRIVARQLVAAQVLLGADATEAAFKALHGPRLLHVVTHGFFLPDQKTLHAPPSPPSLDFGSRSFGRPGNVLPEIEDPLLRSGLAFAGANRRSSGSDDGILTALEASQLDLNGTQLVVLAACETGVGDVKSGDGVYGLRRALVMAGAETQVMSLWNVRDDATLELMQAYYQRLLAGGGRGEALRQAQLAMLASPERAHPFYWASFIVSGNDAALGDPHVAPRLPEVRPPHGCGCDLARPPPPGSGAVAAAALLAAFALVRPRRRARRAHPLRLARSGHVTSPARAEPRAGRRKDNGGKPLDAAEEATPDPESP</sequence>
<feature type="compositionally biased region" description="Basic and acidic residues" evidence="11">
    <location>
        <begin position="1107"/>
        <end position="1118"/>
    </location>
</feature>
<evidence type="ECO:0000313" key="14">
    <source>
        <dbReference type="Proteomes" id="UP000238348"/>
    </source>
</evidence>
<evidence type="ECO:0000259" key="12">
    <source>
        <dbReference type="Pfam" id="PF12770"/>
    </source>
</evidence>
<evidence type="ECO:0000256" key="2">
    <source>
        <dbReference type="ARBA" id="ARBA00009622"/>
    </source>
</evidence>
<organism evidence="13 14">
    <name type="scientific">Sorangium cellulosum</name>
    <name type="common">Polyangium cellulosum</name>
    <dbReference type="NCBI Taxonomy" id="56"/>
    <lineage>
        <taxon>Bacteria</taxon>
        <taxon>Pseudomonadati</taxon>
        <taxon>Myxococcota</taxon>
        <taxon>Polyangia</taxon>
        <taxon>Polyangiales</taxon>
        <taxon>Polyangiaceae</taxon>
        <taxon>Sorangium</taxon>
    </lineage>
</organism>
<dbReference type="GO" id="GO:0005874">
    <property type="term" value="C:microtubule"/>
    <property type="evidence" value="ECO:0007669"/>
    <property type="project" value="UniProtKB-KW"/>
</dbReference>
<dbReference type="Pfam" id="PF13374">
    <property type="entry name" value="TPR_10"/>
    <property type="match status" value="3"/>
</dbReference>
<comment type="similarity">
    <text evidence="2">Belongs to the kinesin light chain family.</text>
</comment>
<gene>
    <name evidence="13" type="ORF">SOCE26_024970</name>
</gene>
<protein>
    <recommendedName>
        <fullName evidence="12">CHAT domain-containing protein</fullName>
    </recommendedName>
</protein>
<dbReference type="EMBL" id="CP012673">
    <property type="protein sequence ID" value="AUX41092.1"/>
    <property type="molecule type" value="Genomic_DNA"/>
</dbReference>
<dbReference type="GO" id="GO:0007018">
    <property type="term" value="P:microtubule-based movement"/>
    <property type="evidence" value="ECO:0007669"/>
    <property type="project" value="TreeGrafter"/>
</dbReference>
<dbReference type="InterPro" id="IPR002151">
    <property type="entry name" value="Kinesin_light"/>
</dbReference>
<dbReference type="InterPro" id="IPR011990">
    <property type="entry name" value="TPR-like_helical_dom_sf"/>
</dbReference>
<keyword evidence="8" id="KW-0505">Motor protein</keyword>
<dbReference type="Proteomes" id="UP000238348">
    <property type="component" value="Chromosome"/>
</dbReference>
<feature type="compositionally biased region" description="Acidic residues" evidence="11">
    <location>
        <begin position="1124"/>
        <end position="1135"/>
    </location>
</feature>
<proteinExistence type="inferred from homology"/>
<evidence type="ECO:0000256" key="4">
    <source>
        <dbReference type="ARBA" id="ARBA00022701"/>
    </source>
</evidence>
<dbReference type="PROSITE" id="PS50005">
    <property type="entry name" value="TPR"/>
    <property type="match status" value="2"/>
</dbReference>
<dbReference type="SUPFAM" id="SSF48452">
    <property type="entry name" value="TPR-like"/>
    <property type="match status" value="2"/>
</dbReference>
<evidence type="ECO:0000256" key="5">
    <source>
        <dbReference type="ARBA" id="ARBA00022737"/>
    </source>
</evidence>
<keyword evidence="6 10" id="KW-0802">TPR repeat</keyword>
<feature type="repeat" description="TPR" evidence="10">
    <location>
        <begin position="168"/>
        <end position="201"/>
    </location>
</feature>
<keyword evidence="5" id="KW-0677">Repeat</keyword>
<keyword evidence="9" id="KW-0206">Cytoskeleton</keyword>
<dbReference type="Pfam" id="PF12770">
    <property type="entry name" value="CHAT"/>
    <property type="match status" value="1"/>
</dbReference>
<evidence type="ECO:0000256" key="9">
    <source>
        <dbReference type="ARBA" id="ARBA00023212"/>
    </source>
</evidence>
<dbReference type="GO" id="GO:0005871">
    <property type="term" value="C:kinesin complex"/>
    <property type="evidence" value="ECO:0007669"/>
    <property type="project" value="InterPro"/>
</dbReference>
<name>A0A2L0EPB0_SORCE</name>
<feature type="region of interest" description="Disordered" evidence="11">
    <location>
        <begin position="763"/>
        <end position="783"/>
    </location>
</feature>
<evidence type="ECO:0000256" key="10">
    <source>
        <dbReference type="PROSITE-ProRule" id="PRU00339"/>
    </source>
</evidence>
<dbReference type="PANTHER" id="PTHR45783">
    <property type="entry name" value="KINESIN LIGHT CHAIN"/>
    <property type="match status" value="1"/>
</dbReference>
<keyword evidence="3" id="KW-0963">Cytoplasm</keyword>
<evidence type="ECO:0000256" key="8">
    <source>
        <dbReference type="ARBA" id="ARBA00023175"/>
    </source>
</evidence>
<comment type="subcellular location">
    <subcellularLocation>
        <location evidence="1">Cytoplasm</location>
        <location evidence="1">Cytoskeleton</location>
    </subcellularLocation>
</comment>
<evidence type="ECO:0000256" key="7">
    <source>
        <dbReference type="ARBA" id="ARBA00023054"/>
    </source>
</evidence>
<accession>A0A2L0EPB0</accession>
<keyword evidence="7" id="KW-0175">Coiled coil</keyword>
<dbReference type="SMART" id="SM00028">
    <property type="entry name" value="TPR"/>
    <property type="match status" value="7"/>
</dbReference>
<dbReference type="InterPro" id="IPR019734">
    <property type="entry name" value="TPR_rpt"/>
</dbReference>
<evidence type="ECO:0000256" key="6">
    <source>
        <dbReference type="ARBA" id="ARBA00022803"/>
    </source>
</evidence>
<dbReference type="GO" id="GO:0005737">
    <property type="term" value="C:cytoplasm"/>
    <property type="evidence" value="ECO:0007669"/>
    <property type="project" value="TreeGrafter"/>
</dbReference>
<evidence type="ECO:0000313" key="13">
    <source>
        <dbReference type="EMBL" id="AUX41092.1"/>
    </source>
</evidence>
<evidence type="ECO:0000256" key="11">
    <source>
        <dbReference type="SAM" id="MobiDB-lite"/>
    </source>
</evidence>
<dbReference type="PRINTS" id="PR00381">
    <property type="entry name" value="KINESINLIGHT"/>
</dbReference>
<dbReference type="AlphaFoldDB" id="A0A2L0EPB0"/>
<reference evidence="13 14" key="1">
    <citation type="submission" date="2015-09" db="EMBL/GenBank/DDBJ databases">
        <title>Sorangium comparison.</title>
        <authorList>
            <person name="Zaburannyi N."/>
            <person name="Bunk B."/>
            <person name="Overmann J."/>
            <person name="Mueller R."/>
        </authorList>
    </citation>
    <scope>NUCLEOTIDE SEQUENCE [LARGE SCALE GENOMIC DNA]</scope>
    <source>
        <strain evidence="13 14">So ce26</strain>
    </source>
</reference>
<feature type="domain" description="CHAT" evidence="12">
    <location>
        <begin position="682"/>
        <end position="1032"/>
    </location>
</feature>
<evidence type="ECO:0000256" key="3">
    <source>
        <dbReference type="ARBA" id="ARBA00022490"/>
    </source>
</evidence>
<evidence type="ECO:0000256" key="1">
    <source>
        <dbReference type="ARBA" id="ARBA00004245"/>
    </source>
</evidence>
<dbReference type="PANTHER" id="PTHR45783:SF3">
    <property type="entry name" value="KINESIN LIGHT CHAIN"/>
    <property type="match status" value="1"/>
</dbReference>
<feature type="region of interest" description="Disordered" evidence="11">
    <location>
        <begin position="1089"/>
        <end position="1135"/>
    </location>
</feature>
<dbReference type="InterPro" id="IPR024983">
    <property type="entry name" value="CHAT_dom"/>
</dbReference>
<dbReference type="Pfam" id="PF13424">
    <property type="entry name" value="TPR_12"/>
    <property type="match status" value="2"/>
</dbReference>
<keyword evidence="4" id="KW-0493">Microtubule</keyword>
<dbReference type="GO" id="GO:0019894">
    <property type="term" value="F:kinesin binding"/>
    <property type="evidence" value="ECO:0007669"/>
    <property type="project" value="TreeGrafter"/>
</dbReference>